<keyword evidence="1" id="KW-1133">Transmembrane helix</keyword>
<feature type="transmembrane region" description="Helical" evidence="1">
    <location>
        <begin position="42"/>
        <end position="66"/>
    </location>
</feature>
<keyword evidence="3" id="KW-1185">Reference proteome</keyword>
<evidence type="ECO:0000256" key="1">
    <source>
        <dbReference type="SAM" id="Phobius"/>
    </source>
</evidence>
<feature type="transmembrane region" description="Helical" evidence="1">
    <location>
        <begin position="307"/>
        <end position="326"/>
    </location>
</feature>
<name>A0AA35YF23_LACSI</name>
<dbReference type="PANTHER" id="PTHR12242">
    <property type="entry name" value="OS02G0130600 PROTEIN-RELATED"/>
    <property type="match status" value="1"/>
</dbReference>
<dbReference type="GO" id="GO:0016020">
    <property type="term" value="C:membrane"/>
    <property type="evidence" value="ECO:0007669"/>
    <property type="project" value="TreeGrafter"/>
</dbReference>
<organism evidence="2 3">
    <name type="scientific">Lactuca saligna</name>
    <name type="common">Willowleaf lettuce</name>
    <dbReference type="NCBI Taxonomy" id="75948"/>
    <lineage>
        <taxon>Eukaryota</taxon>
        <taxon>Viridiplantae</taxon>
        <taxon>Streptophyta</taxon>
        <taxon>Embryophyta</taxon>
        <taxon>Tracheophyta</taxon>
        <taxon>Spermatophyta</taxon>
        <taxon>Magnoliopsida</taxon>
        <taxon>eudicotyledons</taxon>
        <taxon>Gunneridae</taxon>
        <taxon>Pentapetalae</taxon>
        <taxon>asterids</taxon>
        <taxon>campanulids</taxon>
        <taxon>Asterales</taxon>
        <taxon>Asteraceae</taxon>
        <taxon>Cichorioideae</taxon>
        <taxon>Cichorieae</taxon>
        <taxon>Lactucinae</taxon>
        <taxon>Lactuca</taxon>
    </lineage>
</organism>
<proteinExistence type="predicted"/>
<feature type="transmembrane region" description="Helical" evidence="1">
    <location>
        <begin position="96"/>
        <end position="115"/>
    </location>
</feature>
<accession>A0AA35YF23</accession>
<dbReference type="Proteomes" id="UP001177003">
    <property type="component" value="Chromosome 2"/>
</dbReference>
<reference evidence="2" key="1">
    <citation type="submission" date="2023-04" db="EMBL/GenBank/DDBJ databases">
        <authorList>
            <person name="Vijverberg K."/>
            <person name="Xiong W."/>
            <person name="Schranz E."/>
        </authorList>
    </citation>
    <scope>NUCLEOTIDE SEQUENCE</scope>
</reference>
<gene>
    <name evidence="2" type="ORF">LSALG_LOCUS12953</name>
</gene>
<dbReference type="PANTHER" id="PTHR12242:SF34">
    <property type="entry name" value="TRANSMEMBRANE PROTEIN"/>
    <property type="match status" value="1"/>
</dbReference>
<evidence type="ECO:0000313" key="3">
    <source>
        <dbReference type="Proteomes" id="UP001177003"/>
    </source>
</evidence>
<dbReference type="EMBL" id="OX465078">
    <property type="protein sequence ID" value="CAI9272764.1"/>
    <property type="molecule type" value="Genomic_DNA"/>
</dbReference>
<feature type="transmembrane region" description="Helical" evidence="1">
    <location>
        <begin position="267"/>
        <end position="287"/>
    </location>
</feature>
<feature type="transmembrane region" description="Helical" evidence="1">
    <location>
        <begin position="127"/>
        <end position="152"/>
    </location>
</feature>
<evidence type="ECO:0000313" key="2">
    <source>
        <dbReference type="EMBL" id="CAI9272764.1"/>
    </source>
</evidence>
<keyword evidence="1" id="KW-0812">Transmembrane</keyword>
<evidence type="ECO:0008006" key="4">
    <source>
        <dbReference type="Google" id="ProtNLM"/>
    </source>
</evidence>
<keyword evidence="1" id="KW-0472">Membrane</keyword>
<protein>
    <recommendedName>
        <fullName evidence="4">Transmembrane protein</fullName>
    </recommendedName>
</protein>
<dbReference type="AlphaFoldDB" id="A0AA35YF23"/>
<feature type="transmembrane region" description="Helical" evidence="1">
    <location>
        <begin position="236"/>
        <end position="255"/>
    </location>
</feature>
<sequence length="345" mass="39875">MTVLTVDSIKELSRRCSPSVCFNSSPRMVVAFSGDTTRLSYWLTWDFLLCLSSVFTSTITASILIWKYEGSDNTERASSLYDGESWMPCLKGLSPFWLMGFRMIAFCLILAASIADVATHGTNLFYYYTQWTLILTTIYFLFGSVVSASGCFRKDKKKIYNAHRKDMIDTEQGIGIYMPLNHEVNLQEECYFSQTAAIWGYIFQIVFQITAGAVMLTDGVYWLVIFPFISISDYEMSLLTVVVHSLNLVLVLGDTAMNSLRFPWFRISYFILFTVLYVIFEWIVHAFVETWWPYPFLDVSAPYAPMWYWMVAVLHLPCYALFALFVKTKYTVLSGWFPESYQCLR</sequence>
<feature type="transmembrane region" description="Helical" evidence="1">
    <location>
        <begin position="201"/>
        <end position="224"/>
    </location>
</feature>